<evidence type="ECO:0000313" key="3">
    <source>
        <dbReference type="EMBL" id="MBP1083909.1"/>
    </source>
</evidence>
<dbReference type="EMBL" id="JAFDST010000007">
    <property type="protein sequence ID" value="MBP1083909.1"/>
    <property type="molecule type" value="Genomic_DNA"/>
</dbReference>
<dbReference type="RefSeq" id="WP_158320279.1">
    <property type="nucleotide sequence ID" value="NZ_JAFDST010000007.1"/>
</dbReference>
<proteinExistence type="predicted"/>
<feature type="chain" id="PRO_5047015540" description="Lipoprotein" evidence="2">
    <location>
        <begin position="22"/>
        <end position="56"/>
    </location>
</feature>
<protein>
    <recommendedName>
        <fullName evidence="5">Lipoprotein</fullName>
    </recommendedName>
</protein>
<evidence type="ECO:0000256" key="2">
    <source>
        <dbReference type="SAM" id="SignalP"/>
    </source>
</evidence>
<dbReference type="PROSITE" id="PS51257">
    <property type="entry name" value="PROKAR_LIPOPROTEIN"/>
    <property type="match status" value="1"/>
</dbReference>
<gene>
    <name evidence="3" type="ORF">JOC74_004456</name>
</gene>
<evidence type="ECO:0000313" key="4">
    <source>
        <dbReference type="Proteomes" id="UP000674416"/>
    </source>
</evidence>
<feature type="signal peptide" evidence="2">
    <location>
        <begin position="1"/>
        <end position="21"/>
    </location>
</feature>
<sequence length="56" mass="5947">MKTLKALLMMMSLTGVMFLGACGSSGTGDSNSDDMSKENEMGNCGDMNKESDMDNN</sequence>
<dbReference type="Proteomes" id="UP000674416">
    <property type="component" value="Unassembled WGS sequence"/>
</dbReference>
<name>A0ABS4D2R0_9BACI</name>
<organism evidence="3 4">
    <name type="scientific">Bacillus capparidis</name>
    <dbReference type="NCBI Taxonomy" id="1840411"/>
    <lineage>
        <taxon>Bacteria</taxon>
        <taxon>Bacillati</taxon>
        <taxon>Bacillota</taxon>
        <taxon>Bacilli</taxon>
        <taxon>Bacillales</taxon>
        <taxon>Bacillaceae</taxon>
        <taxon>Bacillus</taxon>
    </lineage>
</organism>
<keyword evidence="2" id="KW-0732">Signal</keyword>
<evidence type="ECO:0000256" key="1">
    <source>
        <dbReference type="SAM" id="MobiDB-lite"/>
    </source>
</evidence>
<feature type="region of interest" description="Disordered" evidence="1">
    <location>
        <begin position="25"/>
        <end position="56"/>
    </location>
</feature>
<reference evidence="3 4" key="1">
    <citation type="submission" date="2021-01" db="EMBL/GenBank/DDBJ databases">
        <title>Genomic Encyclopedia of Type Strains, Phase IV (KMG-IV): sequencing the most valuable type-strain genomes for metagenomic binning, comparative biology and taxonomic classification.</title>
        <authorList>
            <person name="Goeker M."/>
        </authorList>
    </citation>
    <scope>NUCLEOTIDE SEQUENCE [LARGE SCALE GENOMIC DNA]</scope>
    <source>
        <strain evidence="3 4">DSM 103394</strain>
    </source>
</reference>
<accession>A0ABS4D2R0</accession>
<evidence type="ECO:0008006" key="5">
    <source>
        <dbReference type="Google" id="ProtNLM"/>
    </source>
</evidence>
<feature type="compositionally biased region" description="Basic and acidic residues" evidence="1">
    <location>
        <begin position="47"/>
        <end position="56"/>
    </location>
</feature>
<comment type="caution">
    <text evidence="3">The sequence shown here is derived from an EMBL/GenBank/DDBJ whole genome shotgun (WGS) entry which is preliminary data.</text>
</comment>
<keyword evidence="4" id="KW-1185">Reference proteome</keyword>